<dbReference type="InterPro" id="IPR004843">
    <property type="entry name" value="Calcineurin-like_PHP"/>
</dbReference>
<organism evidence="2 3">
    <name type="scientific">Brucella pseudogrignonensis</name>
    <dbReference type="NCBI Taxonomy" id="419475"/>
    <lineage>
        <taxon>Bacteria</taxon>
        <taxon>Pseudomonadati</taxon>
        <taxon>Pseudomonadota</taxon>
        <taxon>Alphaproteobacteria</taxon>
        <taxon>Hyphomicrobiales</taxon>
        <taxon>Brucellaceae</taxon>
        <taxon>Brucella/Ochrobactrum group</taxon>
        <taxon>Brucella</taxon>
    </lineage>
</organism>
<dbReference type="PANTHER" id="PTHR43143:SF1">
    <property type="entry name" value="SERINE_THREONINE-PROTEIN PHOSPHATASE CPPED1"/>
    <property type="match status" value="1"/>
</dbReference>
<dbReference type="Proteomes" id="UP001184614">
    <property type="component" value="Unassembled WGS sequence"/>
</dbReference>
<dbReference type="InterPro" id="IPR051918">
    <property type="entry name" value="STPP_CPPED1"/>
</dbReference>
<evidence type="ECO:0000313" key="3">
    <source>
        <dbReference type="Proteomes" id="UP001184614"/>
    </source>
</evidence>
<keyword evidence="3" id="KW-1185">Reference proteome</keyword>
<reference evidence="2 3" key="1">
    <citation type="submission" date="2023-07" db="EMBL/GenBank/DDBJ databases">
        <title>Sorghum-associated microbial communities from plants grown in Nebraska, USA.</title>
        <authorList>
            <person name="Schachtman D."/>
        </authorList>
    </citation>
    <scope>NUCLEOTIDE SEQUENCE [LARGE SCALE GENOMIC DNA]</scope>
    <source>
        <strain evidence="2 3">DS1730</strain>
    </source>
</reference>
<evidence type="ECO:0000313" key="2">
    <source>
        <dbReference type="EMBL" id="MDR6430515.1"/>
    </source>
</evidence>
<comment type="caution">
    <text evidence="2">The sequence shown here is derived from an EMBL/GenBank/DDBJ whole genome shotgun (WGS) entry which is preliminary data.</text>
</comment>
<accession>A0ABU1M3A0</accession>
<dbReference type="SUPFAM" id="SSF56300">
    <property type="entry name" value="Metallo-dependent phosphatases"/>
    <property type="match status" value="1"/>
</dbReference>
<gene>
    <name evidence="2" type="ORF">J2782_000220</name>
</gene>
<dbReference type="InterPro" id="IPR029052">
    <property type="entry name" value="Metallo-depent_PP-like"/>
</dbReference>
<evidence type="ECO:0000259" key="1">
    <source>
        <dbReference type="Pfam" id="PF00149"/>
    </source>
</evidence>
<dbReference type="Gene3D" id="3.60.21.10">
    <property type="match status" value="1"/>
</dbReference>
<dbReference type="Pfam" id="PF00149">
    <property type="entry name" value="Metallophos"/>
    <property type="match status" value="1"/>
</dbReference>
<dbReference type="EMBL" id="JAVDQT010000001">
    <property type="protein sequence ID" value="MDR6430515.1"/>
    <property type="molecule type" value="Genomic_DNA"/>
</dbReference>
<dbReference type="RefSeq" id="WP_310009770.1">
    <property type="nucleotide sequence ID" value="NZ_JAVDQT010000001.1"/>
</dbReference>
<sequence length="282" mass="31814">MRIIQITDTHLSPTKPHFNGNWSPLIDWMADQKPDLIIHTGDFTIDGADVEDDLIFCRELMADLPAPMLCLPGNHDIGHLPASRQPVNAERLERWRDHFGPEYWTLNFGQWLLIGLNSLIMGDGSALEEEQFCWLEQQLNHSEGRPVAVFAHKPLFIDSPDEGETGLWGIPPVPRQRLMELFARHNVQLHASGHLHRAWLGEAAGISYVWAPSAGFVAQAIDRELPGDRIVGAVIHDLDDKATSKIVDIETLTHHVIDDVMHEVYPSNLNREKLKPQENLPA</sequence>
<protein>
    <submittedName>
        <fullName evidence="2">3',5'-cyclic AMP phosphodiesterase CpdA</fullName>
    </submittedName>
</protein>
<name>A0ABU1M3A0_9HYPH</name>
<feature type="domain" description="Calcineurin-like phosphoesterase" evidence="1">
    <location>
        <begin position="1"/>
        <end position="197"/>
    </location>
</feature>
<dbReference type="PANTHER" id="PTHR43143">
    <property type="entry name" value="METALLOPHOSPHOESTERASE, CALCINEURIN SUPERFAMILY"/>
    <property type="match status" value="1"/>
</dbReference>
<proteinExistence type="predicted"/>